<accession>A0A0E9WM34</accession>
<name>A0A0E9WM34_ANGAN</name>
<reference evidence="1" key="1">
    <citation type="submission" date="2014-11" db="EMBL/GenBank/DDBJ databases">
        <authorList>
            <person name="Amaro Gonzalez C."/>
        </authorList>
    </citation>
    <scope>NUCLEOTIDE SEQUENCE</scope>
</reference>
<dbReference type="AlphaFoldDB" id="A0A0E9WM34"/>
<organism evidence="1">
    <name type="scientific">Anguilla anguilla</name>
    <name type="common">European freshwater eel</name>
    <name type="synonym">Muraena anguilla</name>
    <dbReference type="NCBI Taxonomy" id="7936"/>
    <lineage>
        <taxon>Eukaryota</taxon>
        <taxon>Metazoa</taxon>
        <taxon>Chordata</taxon>
        <taxon>Craniata</taxon>
        <taxon>Vertebrata</taxon>
        <taxon>Euteleostomi</taxon>
        <taxon>Actinopterygii</taxon>
        <taxon>Neopterygii</taxon>
        <taxon>Teleostei</taxon>
        <taxon>Anguilliformes</taxon>
        <taxon>Anguillidae</taxon>
        <taxon>Anguilla</taxon>
    </lineage>
</organism>
<evidence type="ECO:0000313" key="1">
    <source>
        <dbReference type="EMBL" id="JAH90538.1"/>
    </source>
</evidence>
<sequence length="54" mass="6481">MVHYAVEFVFNVYLKKEELCTCYLLNLDCNHVFLFHGTTNSMRCWTLQPKKGFF</sequence>
<protein>
    <submittedName>
        <fullName evidence="1">Uncharacterized protein</fullName>
    </submittedName>
</protein>
<proteinExistence type="predicted"/>
<reference evidence="1" key="2">
    <citation type="journal article" date="2015" name="Fish Shellfish Immunol.">
        <title>Early steps in the European eel (Anguilla anguilla)-Vibrio vulnificus interaction in the gills: Role of the RtxA13 toxin.</title>
        <authorList>
            <person name="Callol A."/>
            <person name="Pajuelo D."/>
            <person name="Ebbesson L."/>
            <person name="Teles M."/>
            <person name="MacKenzie S."/>
            <person name="Amaro C."/>
        </authorList>
    </citation>
    <scope>NUCLEOTIDE SEQUENCE</scope>
</reference>
<dbReference type="EMBL" id="GBXM01018039">
    <property type="protein sequence ID" value="JAH90538.1"/>
    <property type="molecule type" value="Transcribed_RNA"/>
</dbReference>